<name>A0A835HW00_9MAGN</name>
<dbReference type="Pfam" id="PF01535">
    <property type="entry name" value="PPR"/>
    <property type="match status" value="1"/>
</dbReference>
<dbReference type="EMBL" id="JADFTS010000005">
    <property type="protein sequence ID" value="KAF9605358.1"/>
    <property type="molecule type" value="Genomic_DNA"/>
</dbReference>
<dbReference type="InterPro" id="IPR002885">
    <property type="entry name" value="PPR_rpt"/>
</dbReference>
<evidence type="ECO:0000313" key="3">
    <source>
        <dbReference type="EMBL" id="KAF9605358.1"/>
    </source>
</evidence>
<reference evidence="3 4" key="1">
    <citation type="submission" date="2020-10" db="EMBL/GenBank/DDBJ databases">
        <title>The Coptis chinensis genome and diversification of protoberbering-type alkaloids.</title>
        <authorList>
            <person name="Wang B."/>
            <person name="Shu S."/>
            <person name="Song C."/>
            <person name="Liu Y."/>
        </authorList>
    </citation>
    <scope>NUCLEOTIDE SEQUENCE [LARGE SCALE GENOMIC DNA]</scope>
    <source>
        <strain evidence="3">HL-2020</strain>
        <tissue evidence="3">Leaf</tissue>
    </source>
</reference>
<sequence length="230" mass="26587">MYGKCNDDVEARKVFDTMVYRSVVSWTSMIAVYVQNALGEKALLLLRKFIVSMSPNHFTLGSVIIACASLGSIWKEVTSVLGFQRNVQVAHEEWRWILDIAKKKEHCYEIFKNRITRIQDNPRNRKLISRLNISVKFKLPNLISFKWEPPAPRILKLNTDGSLRHDGASSGYMKIKIAKDSRRAAQILNKIEDIPCTAEDEVQEIWELKQRLQEVLIVHVYREANRAAVF</sequence>
<proteinExistence type="predicted"/>
<keyword evidence="1" id="KW-0677">Repeat</keyword>
<dbReference type="InterPro" id="IPR002156">
    <property type="entry name" value="RNaseH_domain"/>
</dbReference>
<dbReference type="GO" id="GO:0003723">
    <property type="term" value="F:RNA binding"/>
    <property type="evidence" value="ECO:0007669"/>
    <property type="project" value="InterPro"/>
</dbReference>
<keyword evidence="4" id="KW-1185">Reference proteome</keyword>
<dbReference type="Proteomes" id="UP000631114">
    <property type="component" value="Unassembled WGS sequence"/>
</dbReference>
<dbReference type="Pfam" id="PF13456">
    <property type="entry name" value="RVT_3"/>
    <property type="match status" value="1"/>
</dbReference>
<dbReference type="GO" id="GO:0004523">
    <property type="term" value="F:RNA-DNA hybrid ribonuclease activity"/>
    <property type="evidence" value="ECO:0007669"/>
    <property type="project" value="InterPro"/>
</dbReference>
<organism evidence="3 4">
    <name type="scientific">Coptis chinensis</name>
    <dbReference type="NCBI Taxonomy" id="261450"/>
    <lineage>
        <taxon>Eukaryota</taxon>
        <taxon>Viridiplantae</taxon>
        <taxon>Streptophyta</taxon>
        <taxon>Embryophyta</taxon>
        <taxon>Tracheophyta</taxon>
        <taxon>Spermatophyta</taxon>
        <taxon>Magnoliopsida</taxon>
        <taxon>Ranunculales</taxon>
        <taxon>Ranunculaceae</taxon>
        <taxon>Coptidoideae</taxon>
        <taxon>Coptis</taxon>
    </lineage>
</organism>
<comment type="caution">
    <text evidence="3">The sequence shown here is derived from an EMBL/GenBank/DDBJ whole genome shotgun (WGS) entry which is preliminary data.</text>
</comment>
<protein>
    <recommendedName>
        <fullName evidence="2">RNase H type-1 domain-containing protein</fullName>
    </recommendedName>
</protein>
<dbReference type="InterPro" id="IPR011990">
    <property type="entry name" value="TPR-like_helical_dom_sf"/>
</dbReference>
<dbReference type="Gene3D" id="1.25.40.10">
    <property type="entry name" value="Tetratricopeptide repeat domain"/>
    <property type="match status" value="1"/>
</dbReference>
<evidence type="ECO:0000259" key="2">
    <source>
        <dbReference type="Pfam" id="PF13456"/>
    </source>
</evidence>
<gene>
    <name evidence="3" type="ORF">IFM89_016493</name>
</gene>
<evidence type="ECO:0000313" key="4">
    <source>
        <dbReference type="Proteomes" id="UP000631114"/>
    </source>
</evidence>
<accession>A0A835HW00</accession>
<dbReference type="InterPro" id="IPR046960">
    <property type="entry name" value="PPR_At4g14850-like_plant"/>
</dbReference>
<dbReference type="PANTHER" id="PTHR47926:SF477">
    <property type="entry name" value="PENTATRICOPEPTIDE REPEAT-CONTAINING PROTEIN"/>
    <property type="match status" value="1"/>
</dbReference>
<feature type="domain" description="RNase H type-1" evidence="2">
    <location>
        <begin position="170"/>
        <end position="228"/>
    </location>
</feature>
<dbReference type="OrthoDB" id="1190450at2759"/>
<dbReference type="GO" id="GO:0009451">
    <property type="term" value="P:RNA modification"/>
    <property type="evidence" value="ECO:0007669"/>
    <property type="project" value="InterPro"/>
</dbReference>
<dbReference type="PANTHER" id="PTHR47926">
    <property type="entry name" value="PENTATRICOPEPTIDE REPEAT-CONTAINING PROTEIN"/>
    <property type="match status" value="1"/>
</dbReference>
<evidence type="ECO:0000256" key="1">
    <source>
        <dbReference type="ARBA" id="ARBA00022737"/>
    </source>
</evidence>
<dbReference type="AlphaFoldDB" id="A0A835HW00"/>